<dbReference type="InterPro" id="IPR027417">
    <property type="entry name" value="P-loop_NTPase"/>
</dbReference>
<dbReference type="GeneID" id="74896586"/>
<dbReference type="GO" id="GO:0005634">
    <property type="term" value="C:nucleus"/>
    <property type="evidence" value="ECO:0000318"/>
    <property type="project" value="GO_Central"/>
</dbReference>
<dbReference type="CDD" id="cd17923">
    <property type="entry name" value="DEXHc_Hrq1-like"/>
    <property type="match status" value="1"/>
</dbReference>
<keyword evidence="1" id="KW-0547">Nucleotide-binding</keyword>
<feature type="domain" description="Helicase C-terminal" evidence="5">
    <location>
        <begin position="631"/>
        <end position="784"/>
    </location>
</feature>
<dbReference type="InterPro" id="IPR018973">
    <property type="entry name" value="MZB"/>
</dbReference>
<dbReference type="InterPro" id="IPR014939">
    <property type="entry name" value="CDT1_Gemini-bd-like"/>
</dbReference>
<keyword evidence="2" id="KW-0067">ATP-binding</keyword>
<dbReference type="AlphaFoldDB" id="C8V3J7"/>
<dbReference type="Pfam" id="PF08839">
    <property type="entry name" value="CDT1"/>
    <property type="match status" value="1"/>
</dbReference>
<dbReference type="SMART" id="SM00487">
    <property type="entry name" value="DEXDc"/>
    <property type="match status" value="1"/>
</dbReference>
<dbReference type="GO" id="GO:0036297">
    <property type="term" value="P:interstrand cross-link repair"/>
    <property type="evidence" value="ECO:0000318"/>
    <property type="project" value="GO_Central"/>
</dbReference>
<dbReference type="InterPro" id="IPR014001">
    <property type="entry name" value="Helicase_ATP-bd"/>
</dbReference>
<dbReference type="OMA" id="GAVHLHQ"/>
<feature type="region of interest" description="Disordered" evidence="3">
    <location>
        <begin position="1"/>
        <end position="126"/>
    </location>
</feature>
<name>C8V3J7_EMENI</name>
<dbReference type="SMART" id="SM00490">
    <property type="entry name" value="HELICc"/>
    <property type="match status" value="1"/>
</dbReference>
<dbReference type="GO" id="GO:0006289">
    <property type="term" value="P:nucleotide-excision repair"/>
    <property type="evidence" value="ECO:0000318"/>
    <property type="project" value="GO_Central"/>
</dbReference>
<feature type="compositionally biased region" description="Polar residues" evidence="3">
    <location>
        <begin position="29"/>
        <end position="54"/>
    </location>
</feature>
<dbReference type="Pfam" id="PF00270">
    <property type="entry name" value="DEAD"/>
    <property type="match status" value="1"/>
</dbReference>
<dbReference type="KEGG" id="ani:ANIA_10757"/>
<dbReference type="CDD" id="cd18797">
    <property type="entry name" value="SF2_C_Hrq"/>
    <property type="match status" value="1"/>
</dbReference>
<dbReference type="GO" id="GO:0005524">
    <property type="term" value="F:ATP binding"/>
    <property type="evidence" value="ECO:0007669"/>
    <property type="project" value="UniProtKB-KW"/>
</dbReference>
<evidence type="ECO:0000256" key="3">
    <source>
        <dbReference type="SAM" id="MobiDB-lite"/>
    </source>
</evidence>
<dbReference type="STRING" id="227321.C8V3J7"/>
<evidence type="ECO:0000259" key="5">
    <source>
        <dbReference type="PROSITE" id="PS51194"/>
    </source>
</evidence>
<dbReference type="EMBL" id="BN001301">
    <property type="protein sequence ID" value="CBF70556.1"/>
    <property type="molecule type" value="Genomic_DNA"/>
</dbReference>
<organism evidence="6 7">
    <name type="scientific">Emericella nidulans (strain FGSC A4 / ATCC 38163 / CBS 112.46 / NRRL 194 / M139)</name>
    <name type="common">Aspergillus nidulans</name>
    <dbReference type="NCBI Taxonomy" id="227321"/>
    <lineage>
        <taxon>Eukaryota</taxon>
        <taxon>Fungi</taxon>
        <taxon>Dikarya</taxon>
        <taxon>Ascomycota</taxon>
        <taxon>Pezizomycotina</taxon>
        <taxon>Eurotiomycetes</taxon>
        <taxon>Eurotiomycetidae</taxon>
        <taxon>Eurotiales</taxon>
        <taxon>Aspergillaceae</taxon>
        <taxon>Aspergillus</taxon>
        <taxon>Aspergillus subgen. Nidulantes</taxon>
    </lineage>
</organism>
<dbReference type="InParanoid" id="C8V3J7"/>
<dbReference type="FunCoup" id="C8V3J7">
    <property type="interactions" value="98"/>
</dbReference>
<dbReference type="RefSeq" id="XP_050467050.1">
    <property type="nucleotide sequence ID" value="XM_050612472.1"/>
</dbReference>
<dbReference type="VEuPathDB" id="FungiDB:AN10757"/>
<dbReference type="InterPro" id="IPR055227">
    <property type="entry name" value="HRQ1_WHD"/>
</dbReference>
<reference evidence="7" key="1">
    <citation type="journal article" date="2005" name="Nature">
        <title>Sequencing of Aspergillus nidulans and comparative analysis with A. fumigatus and A. oryzae.</title>
        <authorList>
            <person name="Galagan J.E."/>
            <person name="Calvo S.E."/>
            <person name="Cuomo C."/>
            <person name="Ma L.J."/>
            <person name="Wortman J.R."/>
            <person name="Batzoglou S."/>
            <person name="Lee S.I."/>
            <person name="Basturkmen M."/>
            <person name="Spevak C.C."/>
            <person name="Clutterbuck J."/>
            <person name="Kapitonov V."/>
            <person name="Jurka J."/>
            <person name="Scazzocchio C."/>
            <person name="Farman M."/>
            <person name="Butler J."/>
            <person name="Purcell S."/>
            <person name="Harris S."/>
            <person name="Braus G.H."/>
            <person name="Draht O."/>
            <person name="Busch S."/>
            <person name="D'Enfert C."/>
            <person name="Bouchier C."/>
            <person name="Goldman G.H."/>
            <person name="Bell-Pedersen D."/>
            <person name="Griffiths-Jones S."/>
            <person name="Doonan J.H."/>
            <person name="Yu J."/>
            <person name="Vienken K."/>
            <person name="Pain A."/>
            <person name="Freitag M."/>
            <person name="Selker E.U."/>
            <person name="Archer D.B."/>
            <person name="Penalva M.A."/>
            <person name="Oakley B.R."/>
            <person name="Momany M."/>
            <person name="Tanaka T."/>
            <person name="Kumagai T."/>
            <person name="Asai K."/>
            <person name="Machida M."/>
            <person name="Nierman W.C."/>
            <person name="Denning D.W."/>
            <person name="Caddick M."/>
            <person name="Hynes M."/>
            <person name="Paoletti M."/>
            <person name="Fischer R."/>
            <person name="Miller B."/>
            <person name="Dyer P."/>
            <person name="Sachs M.S."/>
            <person name="Osmani S.A."/>
            <person name="Birren B.W."/>
        </authorList>
    </citation>
    <scope>NUCLEOTIDE SEQUENCE [LARGE SCALE GENOMIC DNA]</scope>
    <source>
        <strain evidence="7">FGSC A4 / ATCC 38163 / CBS 112.46 / NRRL 194 / M139</strain>
    </source>
</reference>
<dbReference type="HOGENOM" id="CLU_000809_1_0_1"/>
<sequence>MARQKTKKTASFTGAGPAENRNHAERTSSQHNLTTGVSGCALQVQQSAEDTNAARQKRKLDETVSETLNSQENIDDNVAPVEEESAQSKIAGSMSATKQPGKRRKSAASSERQQQPRKPSPPWPDHFKHLSRTHRALNLIYTFCCTRKHFATTFDNIKKAVQAQTGTELTIEDIARVRVLIPRAVRFEYVNEARLDVLSAGEREVKGWGGAIDNGNGDEMNGEADAKLDGVMYALLFEFLDGDLKKEKKSLTSGTRDKDEDLRMPVYSQKQMLGLIEKRNGKFADAVDAFLVRCEDEGVDAVERLEREKDGFIPVLPDIGSKEGLADGLSSKVRGPIPKDRKTMAEIIEEIRCLDWYTGQIVPDGHRAFDAQPAIYGDLRFALSQDLVNALYNTKGITRFYSHQAEAINHLHDGKNVIVSTSTSSGKSLIYQVPMLHELEQDSDSRGMYIFPTKALAQDQKRSMQELLQYLNSLQGTMVETFDGDTPMANRNLIRDEARIIFTNPDMLHITILPQESSWRTFLQNLKFVVVDELHVYNGLFGSHVALIMRRLRRICAAVGNRHVRFISCSATVANPEEHMRAIFGVDDVQLIDFDGSPCGRKEFLCWNTPFKDPGDPTSGRGDSVAEAARLFCQLILRGARVIAFCRIRKLCEVLLQAVRSECNRLERPEVGNMIMGYRGGYSPQDRRRIEAEMFQGQLLGIVATNALELGVDIGSLDAVITLGFPYSISNLRQQSGRAGRRNKDSLSILIGERYPTDQFYMRNPEELFSKPNCELQVDLTNELVLEGHVQCAAFELPIKPDDDQIYFGPQLSEFASTRLVRDAMGFYHCHERFRPQPSRCVPIRDTEDQHFAVIDTTNARNVVLEEVEASRAFFTLYEGGIFLHQGQTYLVKELNPDRFFARVVCVTVDWNTMQRDFTDIDPVETEHMRLITSSSPTKATKITDSSSTRSLEREKERAIRAFFGPIRIHAIVYGFFKIDKRGRVLDAVAVDNPPITIMTKGMWLDVPKVALDILESRRLNIAAAIHAAEHAILSLLPSFVISSPGDVRTECKVAKKELGKDLQKVVRRGGGVGDQDNIPVLKPPHRQRPARLTFYDAKGGSCGSGIARKAFEFIDSLLKRAVARIEACACVTPKGCLECVCDERCKEMNSVMSKAGAGVVLRCLLGWEVDVEALPWGEIDQDDGGEMGELAGGLETVVLAREVPYRGSE</sequence>
<dbReference type="OrthoDB" id="18781at2759"/>
<keyword evidence="6" id="KW-0347">Helicase</keyword>
<dbReference type="Pfam" id="PF22982">
    <property type="entry name" value="WHD_HRQ1"/>
    <property type="match status" value="1"/>
</dbReference>
<dbReference type="eggNOG" id="KOG4150">
    <property type="taxonomic scope" value="Eukaryota"/>
</dbReference>
<dbReference type="GO" id="GO:0003676">
    <property type="term" value="F:nucleic acid binding"/>
    <property type="evidence" value="ECO:0007669"/>
    <property type="project" value="InterPro"/>
</dbReference>
<dbReference type="InterPro" id="IPR011545">
    <property type="entry name" value="DEAD/DEAH_box_helicase_dom"/>
</dbReference>
<feature type="compositionally biased region" description="Polar residues" evidence="3">
    <location>
        <begin position="87"/>
        <end position="98"/>
    </location>
</feature>
<proteinExistence type="predicted"/>
<evidence type="ECO:0000259" key="4">
    <source>
        <dbReference type="PROSITE" id="PS51192"/>
    </source>
</evidence>
<protein>
    <submittedName>
        <fullName evidence="6">DEAD/DEAH box helicase, putative (AFU_orthologue AFUA_2G10820)</fullName>
    </submittedName>
</protein>
<dbReference type="Pfam" id="PF00271">
    <property type="entry name" value="Helicase_C"/>
    <property type="match status" value="1"/>
</dbReference>
<evidence type="ECO:0000313" key="7">
    <source>
        <dbReference type="Proteomes" id="UP000000560"/>
    </source>
</evidence>
<feature type="compositionally biased region" description="Polar residues" evidence="3">
    <location>
        <begin position="107"/>
        <end position="117"/>
    </location>
</feature>
<dbReference type="InterPro" id="IPR001650">
    <property type="entry name" value="Helicase_C-like"/>
</dbReference>
<dbReference type="Proteomes" id="UP000000560">
    <property type="component" value="Chromosome I"/>
</dbReference>
<dbReference type="Pfam" id="PF09369">
    <property type="entry name" value="MZB"/>
    <property type="match status" value="1"/>
</dbReference>
<dbReference type="Gene3D" id="3.40.50.300">
    <property type="entry name" value="P-loop containing nucleotide triphosphate hydrolases"/>
    <property type="match status" value="2"/>
</dbReference>
<evidence type="ECO:0000256" key="1">
    <source>
        <dbReference type="ARBA" id="ARBA00022741"/>
    </source>
</evidence>
<evidence type="ECO:0000256" key="2">
    <source>
        <dbReference type="ARBA" id="ARBA00022840"/>
    </source>
</evidence>
<dbReference type="PANTHER" id="PTHR47957:SF3">
    <property type="entry name" value="ATP-DEPENDENT HELICASE HRQ1"/>
    <property type="match status" value="1"/>
</dbReference>
<dbReference type="PROSITE" id="PS51194">
    <property type="entry name" value="HELICASE_CTER"/>
    <property type="match status" value="1"/>
</dbReference>
<keyword evidence="7" id="KW-1185">Reference proteome</keyword>
<accession>C8V3J7</accession>
<dbReference type="SUPFAM" id="SSF52540">
    <property type="entry name" value="P-loop containing nucleoside triphosphate hydrolases"/>
    <property type="match status" value="1"/>
</dbReference>
<dbReference type="PANTHER" id="PTHR47957">
    <property type="entry name" value="ATP-DEPENDENT HELICASE HRQ1"/>
    <property type="match status" value="1"/>
</dbReference>
<feature type="domain" description="Helicase ATP-binding" evidence="4">
    <location>
        <begin position="408"/>
        <end position="591"/>
    </location>
</feature>
<keyword evidence="6" id="KW-0378">Hydrolase</keyword>
<dbReference type="GO" id="GO:0043138">
    <property type="term" value="F:3'-5' DNA helicase activity"/>
    <property type="evidence" value="ECO:0000318"/>
    <property type="project" value="GO_Central"/>
</dbReference>
<evidence type="ECO:0000313" key="6">
    <source>
        <dbReference type="EMBL" id="CBF70556.1"/>
    </source>
</evidence>
<gene>
    <name evidence="6" type="ORF">ANIA_10757</name>
</gene>
<dbReference type="PROSITE" id="PS51192">
    <property type="entry name" value="HELICASE_ATP_BIND_1"/>
    <property type="match status" value="1"/>
</dbReference>
<reference evidence="7" key="2">
    <citation type="journal article" date="2009" name="Fungal Genet. Biol.">
        <title>The 2008 update of the Aspergillus nidulans genome annotation: a community effort.</title>
        <authorList>
            <person name="Wortman J.R."/>
            <person name="Gilsenan J.M."/>
            <person name="Joardar V."/>
            <person name="Deegan J."/>
            <person name="Clutterbuck J."/>
            <person name="Andersen M.R."/>
            <person name="Archer D."/>
            <person name="Bencina M."/>
            <person name="Braus G."/>
            <person name="Coutinho P."/>
            <person name="von Dohren H."/>
            <person name="Doonan J."/>
            <person name="Driessen A.J."/>
            <person name="Durek P."/>
            <person name="Espeso E."/>
            <person name="Fekete E."/>
            <person name="Flipphi M."/>
            <person name="Estrada C.G."/>
            <person name="Geysens S."/>
            <person name="Goldman G."/>
            <person name="de Groot P.W."/>
            <person name="Hansen K."/>
            <person name="Harris S.D."/>
            <person name="Heinekamp T."/>
            <person name="Helmstaedt K."/>
            <person name="Henrissat B."/>
            <person name="Hofmann G."/>
            <person name="Homan T."/>
            <person name="Horio T."/>
            <person name="Horiuchi H."/>
            <person name="James S."/>
            <person name="Jones M."/>
            <person name="Karaffa L."/>
            <person name="Karanyi Z."/>
            <person name="Kato M."/>
            <person name="Keller N."/>
            <person name="Kelly D.E."/>
            <person name="Kiel J.A."/>
            <person name="Kim J.M."/>
            <person name="van der Klei I.J."/>
            <person name="Klis F.M."/>
            <person name="Kovalchuk A."/>
            <person name="Krasevec N."/>
            <person name="Kubicek C.P."/>
            <person name="Liu B."/>
            <person name="Maccabe A."/>
            <person name="Meyer V."/>
            <person name="Mirabito P."/>
            <person name="Miskei M."/>
            <person name="Mos M."/>
            <person name="Mullins J."/>
            <person name="Nelson D.R."/>
            <person name="Nielsen J."/>
            <person name="Oakley B.R."/>
            <person name="Osmani S.A."/>
            <person name="Pakula T."/>
            <person name="Paszewski A."/>
            <person name="Paulsen I."/>
            <person name="Pilsyk S."/>
            <person name="Pocsi I."/>
            <person name="Punt P.J."/>
            <person name="Ram A.F."/>
            <person name="Ren Q."/>
            <person name="Robellet X."/>
            <person name="Robson G."/>
            <person name="Seiboth B."/>
            <person name="van Solingen P."/>
            <person name="Specht T."/>
            <person name="Sun J."/>
            <person name="Taheri-Talesh N."/>
            <person name="Takeshita N."/>
            <person name="Ussery D."/>
            <person name="vanKuyk P.A."/>
            <person name="Visser H."/>
            <person name="van de Vondervoort P.J."/>
            <person name="de Vries R.P."/>
            <person name="Walton J."/>
            <person name="Xiang X."/>
            <person name="Xiong Y."/>
            <person name="Zeng A.P."/>
            <person name="Brandt B.W."/>
            <person name="Cornell M.J."/>
            <person name="van den Hondel C.A."/>
            <person name="Visser J."/>
            <person name="Oliver S.G."/>
            <person name="Turner G."/>
        </authorList>
    </citation>
    <scope>GENOME REANNOTATION</scope>
    <source>
        <strain evidence="7">FGSC A4 / ATCC 38163 / CBS 112.46 / NRRL 194 / M139</strain>
    </source>
</reference>